<keyword evidence="1" id="KW-1133">Transmembrane helix</keyword>
<name>A0A076LL60_9GAMM</name>
<feature type="transmembrane region" description="Helical" evidence="1">
    <location>
        <begin position="20"/>
        <end position="37"/>
    </location>
</feature>
<keyword evidence="1" id="KW-0812">Transmembrane</keyword>
<organism evidence="2 3">
    <name type="scientific">Edwardsiella anguillarum ET080813</name>
    <dbReference type="NCBI Taxonomy" id="667120"/>
    <lineage>
        <taxon>Bacteria</taxon>
        <taxon>Pseudomonadati</taxon>
        <taxon>Pseudomonadota</taxon>
        <taxon>Gammaproteobacteria</taxon>
        <taxon>Enterobacterales</taxon>
        <taxon>Hafniaceae</taxon>
        <taxon>Edwardsiella</taxon>
    </lineage>
</organism>
<evidence type="ECO:0000313" key="3">
    <source>
        <dbReference type="Proteomes" id="UP000028681"/>
    </source>
</evidence>
<evidence type="ECO:0000313" key="2">
    <source>
        <dbReference type="EMBL" id="AIJ08616.1"/>
    </source>
</evidence>
<dbReference type="EMBL" id="CP006664">
    <property type="protein sequence ID" value="AIJ08616.1"/>
    <property type="molecule type" value="Genomic_DNA"/>
</dbReference>
<accession>A0A076LL60</accession>
<gene>
    <name evidence="2" type="ORF">ETEE_2172</name>
</gene>
<dbReference type="AlphaFoldDB" id="A0A076LL60"/>
<evidence type="ECO:0000256" key="1">
    <source>
        <dbReference type="SAM" id="Phobius"/>
    </source>
</evidence>
<dbReference type="Proteomes" id="UP000028681">
    <property type="component" value="Chromosome"/>
</dbReference>
<reference evidence="2 3" key="1">
    <citation type="journal article" date="2012" name="PLoS ONE">
        <title>Edwardsiella comparative phylogenomics reveal the new intra/inter-species taxonomic relationships, virulence evolution and niche adaptation mechanisms.</title>
        <authorList>
            <person name="Yang M."/>
            <person name="Lv Y."/>
            <person name="Xiao J."/>
            <person name="Wu H."/>
            <person name="Zheng H."/>
            <person name="Liu Q."/>
            <person name="Zhang Y."/>
            <person name="Wang Q."/>
        </authorList>
    </citation>
    <scope>NUCLEOTIDE SEQUENCE [LARGE SCALE GENOMIC DNA]</scope>
    <source>
        <strain evidence="3">080813</strain>
    </source>
</reference>
<proteinExistence type="predicted"/>
<dbReference type="HOGENOM" id="CLU_3183088_0_0_6"/>
<sequence length="46" mass="5447">MGGRTRKKASGRKVCRRSRFFIDTAHILVDYAVFFIIQENFKIKNQ</sequence>
<keyword evidence="1" id="KW-0472">Membrane</keyword>
<protein>
    <submittedName>
        <fullName evidence="2">Uncharacterized protein</fullName>
    </submittedName>
</protein>
<dbReference type="KEGG" id="ete:ETEE_2172"/>